<comment type="caution">
    <text evidence="2">The sequence shown here is derived from an EMBL/GenBank/DDBJ whole genome shotgun (WGS) entry which is preliminary data.</text>
</comment>
<evidence type="ECO:0000313" key="2">
    <source>
        <dbReference type="EMBL" id="KTC86343.1"/>
    </source>
</evidence>
<keyword evidence="1" id="KW-0472">Membrane</keyword>
<dbReference type="EMBL" id="LNXV01000005">
    <property type="protein sequence ID" value="KTC86343.1"/>
    <property type="molecule type" value="Genomic_DNA"/>
</dbReference>
<dbReference type="Proteomes" id="UP000054742">
    <property type="component" value="Unassembled WGS sequence"/>
</dbReference>
<evidence type="ECO:0000313" key="3">
    <source>
        <dbReference type="Proteomes" id="UP000054742"/>
    </source>
</evidence>
<protein>
    <submittedName>
        <fullName evidence="2">Uncharacterized protein</fullName>
    </submittedName>
</protein>
<accession>A0A0W0SSG9</accession>
<keyword evidence="1" id="KW-0812">Transmembrane</keyword>
<dbReference type="PATRIC" id="fig|29422.6.peg.877"/>
<name>A0A0W0SSG9_9GAMM</name>
<proteinExistence type="predicted"/>
<gene>
    <name evidence="2" type="ORF">Lbru_0837</name>
</gene>
<keyword evidence="3" id="KW-1185">Reference proteome</keyword>
<feature type="transmembrane region" description="Helical" evidence="1">
    <location>
        <begin position="12"/>
        <end position="29"/>
    </location>
</feature>
<reference evidence="2 3" key="1">
    <citation type="submission" date="2015-11" db="EMBL/GenBank/DDBJ databases">
        <title>Genomic analysis of 38 Legionella species identifies large and diverse effector repertoires.</title>
        <authorList>
            <person name="Burstein D."/>
            <person name="Amaro F."/>
            <person name="Zusman T."/>
            <person name="Lifshitz Z."/>
            <person name="Cohen O."/>
            <person name="Gilbert J.A."/>
            <person name="Pupko T."/>
            <person name="Shuman H.A."/>
            <person name="Segal G."/>
        </authorList>
    </citation>
    <scope>NUCLEOTIDE SEQUENCE [LARGE SCALE GENOMIC DNA]</scope>
    <source>
        <strain evidence="2 3">ATCC 43878</strain>
    </source>
</reference>
<organism evidence="2 3">
    <name type="scientific">Legionella brunensis</name>
    <dbReference type="NCBI Taxonomy" id="29422"/>
    <lineage>
        <taxon>Bacteria</taxon>
        <taxon>Pseudomonadati</taxon>
        <taxon>Pseudomonadota</taxon>
        <taxon>Gammaproteobacteria</taxon>
        <taxon>Legionellales</taxon>
        <taxon>Legionellaceae</taxon>
        <taxon>Legionella</taxon>
    </lineage>
</organism>
<evidence type="ECO:0000256" key="1">
    <source>
        <dbReference type="SAM" id="Phobius"/>
    </source>
</evidence>
<keyword evidence="1" id="KW-1133">Transmembrane helix</keyword>
<dbReference type="STRING" id="29422.Lbru_0837"/>
<dbReference type="AlphaFoldDB" id="A0A0W0SSG9"/>
<sequence>MIICMKVMTTLFHYIIIVSLVLFTIKPLLSYEQSKQPFPIQYTTTHSKCSSGTTTVSACQMSIFYTITEEQITKNLYLFILAGLLCYNYRQLKSTSPHSRLFKPPILSH</sequence>